<evidence type="ECO:0000313" key="3">
    <source>
        <dbReference type="Proteomes" id="UP000271889"/>
    </source>
</evidence>
<dbReference type="AlphaFoldDB" id="A0A3P6RN42"/>
<dbReference type="Proteomes" id="UP000271889">
    <property type="component" value="Unassembled WGS sequence"/>
</dbReference>
<feature type="region of interest" description="Disordered" evidence="1">
    <location>
        <begin position="88"/>
        <end position="120"/>
    </location>
</feature>
<keyword evidence="3" id="KW-1185">Reference proteome</keyword>
<accession>A0A3P6RN42</accession>
<name>A0A3P6RN42_CYLGO</name>
<evidence type="ECO:0000313" key="2">
    <source>
        <dbReference type="EMBL" id="VDK61699.1"/>
    </source>
</evidence>
<sequence>MLRTHESASHTIANQEQPNSVTEKRVSILAACGETDITRAKPPAILQGGYAGLRSSPQNTASKRFNENHVSTPLKKVKVELVTLDDDECDHSEKASPQTNTPSFATQRFSQSTQSQQIQQVDEAPSITKYRALNITRIADATRLMRFAVGSCRKVVQ</sequence>
<evidence type="ECO:0000256" key="1">
    <source>
        <dbReference type="SAM" id="MobiDB-lite"/>
    </source>
</evidence>
<organism evidence="2 3">
    <name type="scientific">Cylicostephanus goldi</name>
    <name type="common">Nematode worm</name>
    <dbReference type="NCBI Taxonomy" id="71465"/>
    <lineage>
        <taxon>Eukaryota</taxon>
        <taxon>Metazoa</taxon>
        <taxon>Ecdysozoa</taxon>
        <taxon>Nematoda</taxon>
        <taxon>Chromadorea</taxon>
        <taxon>Rhabditida</taxon>
        <taxon>Rhabditina</taxon>
        <taxon>Rhabditomorpha</taxon>
        <taxon>Strongyloidea</taxon>
        <taxon>Strongylidae</taxon>
        <taxon>Cylicostephanus</taxon>
    </lineage>
</organism>
<dbReference type="OrthoDB" id="341511at2759"/>
<reference evidence="2 3" key="1">
    <citation type="submission" date="2018-11" db="EMBL/GenBank/DDBJ databases">
        <authorList>
            <consortium name="Pathogen Informatics"/>
        </authorList>
    </citation>
    <scope>NUCLEOTIDE SEQUENCE [LARGE SCALE GENOMIC DNA]</scope>
</reference>
<feature type="region of interest" description="Disordered" evidence="1">
    <location>
        <begin position="1"/>
        <end position="22"/>
    </location>
</feature>
<protein>
    <submittedName>
        <fullName evidence="2">Uncharacterized protein</fullName>
    </submittedName>
</protein>
<proteinExistence type="predicted"/>
<gene>
    <name evidence="2" type="ORF">CGOC_LOCUS5354</name>
</gene>
<feature type="non-terminal residue" evidence="2">
    <location>
        <position position="157"/>
    </location>
</feature>
<dbReference type="EMBL" id="UYRV01016169">
    <property type="protein sequence ID" value="VDK61699.1"/>
    <property type="molecule type" value="Genomic_DNA"/>
</dbReference>
<feature type="compositionally biased region" description="Low complexity" evidence="1">
    <location>
        <begin position="103"/>
        <end position="120"/>
    </location>
</feature>
<feature type="compositionally biased region" description="Polar residues" evidence="1">
    <location>
        <begin position="9"/>
        <end position="21"/>
    </location>
</feature>